<evidence type="ECO:0000259" key="6">
    <source>
        <dbReference type="PROSITE" id="PS51471"/>
    </source>
</evidence>
<name>A0A2P6N5L1_9EUKA</name>
<keyword evidence="8" id="KW-1185">Reference proteome</keyword>
<dbReference type="PROSITE" id="PS51471">
    <property type="entry name" value="FE2OG_OXY"/>
    <property type="match status" value="1"/>
</dbReference>
<dbReference type="InterPro" id="IPR006620">
    <property type="entry name" value="Pro_4_hyd_alph"/>
</dbReference>
<dbReference type="GO" id="GO:0005783">
    <property type="term" value="C:endoplasmic reticulum"/>
    <property type="evidence" value="ECO:0007669"/>
    <property type="project" value="TreeGrafter"/>
</dbReference>
<feature type="domain" description="Fe2OG dioxygenase" evidence="6">
    <location>
        <begin position="479"/>
        <end position="601"/>
    </location>
</feature>
<keyword evidence="2" id="KW-0479">Metal-binding</keyword>
<evidence type="ECO:0000256" key="1">
    <source>
        <dbReference type="ARBA" id="ARBA00001961"/>
    </source>
</evidence>
<dbReference type="PANTHER" id="PTHR10869">
    <property type="entry name" value="PROLYL 4-HYDROXYLASE ALPHA SUBUNIT"/>
    <property type="match status" value="1"/>
</dbReference>
<dbReference type="STRING" id="1890364.A0A2P6N5L1"/>
<evidence type="ECO:0000256" key="4">
    <source>
        <dbReference type="ARBA" id="ARBA00023002"/>
    </source>
</evidence>
<comment type="caution">
    <text evidence="7">The sequence shown here is derived from an EMBL/GenBank/DDBJ whole genome shotgun (WGS) entry which is preliminary data.</text>
</comment>
<dbReference type="GO" id="GO:0005506">
    <property type="term" value="F:iron ion binding"/>
    <property type="evidence" value="ECO:0007669"/>
    <property type="project" value="InterPro"/>
</dbReference>
<dbReference type="InterPro" id="IPR005123">
    <property type="entry name" value="Oxoglu/Fe-dep_dioxygenase_dom"/>
</dbReference>
<gene>
    <name evidence="7" type="ORF">PROFUN_13033</name>
</gene>
<proteinExistence type="predicted"/>
<evidence type="ECO:0000256" key="2">
    <source>
        <dbReference type="ARBA" id="ARBA00022723"/>
    </source>
</evidence>
<keyword evidence="4" id="KW-0560">Oxidoreductase</keyword>
<keyword evidence="5" id="KW-0408">Iron</keyword>
<organism evidence="7 8">
    <name type="scientific">Planoprotostelium fungivorum</name>
    <dbReference type="NCBI Taxonomy" id="1890364"/>
    <lineage>
        <taxon>Eukaryota</taxon>
        <taxon>Amoebozoa</taxon>
        <taxon>Evosea</taxon>
        <taxon>Variosea</taxon>
        <taxon>Cavosteliida</taxon>
        <taxon>Cavosteliaceae</taxon>
        <taxon>Planoprotostelium</taxon>
    </lineage>
</organism>
<evidence type="ECO:0000313" key="8">
    <source>
        <dbReference type="Proteomes" id="UP000241769"/>
    </source>
</evidence>
<sequence length="633" mass="69521">MDNRRSSNVITFRSPNIVGQLKMSTQDDRSSICCCDVRRNFCEKWLPKIFDLPPRDLMMVSGNNTHTLPAGVLLPASATSCVHFLHHTLLVTVHCLPYTPLRLNCSAHGRPSWLHSSSFLTVPSLVDGSQFFDNRILNKTHQVRMGKKKAAKRKAMAAFSSNVTPVVSVNTDDTKLTEVVCEDEIVLASETLETLSKNPSVLRSKTLKRLKAAVYDFQRIAAANSGTGSSLTSRVSNALTDGRWTDALVLLSEMRIRGDSPKLGALQRWVRDCDAASGTDGSFKAPEVMRVLDSILRTTTPEIIDHAASTTGDGPVNRHDPWFITPNGPLPLYHLALSNKLFGAAEKKKLASKFKIVSETPGPQRKPPNLHPAIIYSSTPGTIQMNPKSKPVQRHEVPHVQGAFLLTNVLTPEECKQIVACGEAVEFIPDQASGGSATELESVLAHNFYWLADTPFLETMYHRVKKCLPQQIHGGEVMGINARFRVYRYVPGAVYRPHIDGAWPPSGLDAEGRYVYDTSSPDAPIWSRLTFLVYLNDEFDQGCTTFFVPSTQVGTMDARPVKPRQGCALVFPHGDTHGSLLHEGSPVGAGGGKYVLYRVQKGDVVLEKGDQADADVIVSDVSGIKRSKKDADR</sequence>
<dbReference type="SMART" id="SM00702">
    <property type="entry name" value="P4Hc"/>
    <property type="match status" value="1"/>
</dbReference>
<dbReference type="Proteomes" id="UP000241769">
    <property type="component" value="Unassembled WGS sequence"/>
</dbReference>
<protein>
    <recommendedName>
        <fullName evidence="6">Fe2OG dioxygenase domain-containing protein</fullName>
    </recommendedName>
</protein>
<dbReference type="GO" id="GO:0004656">
    <property type="term" value="F:procollagen-proline 4-dioxygenase activity"/>
    <property type="evidence" value="ECO:0007669"/>
    <property type="project" value="TreeGrafter"/>
</dbReference>
<keyword evidence="3" id="KW-0223">Dioxygenase</keyword>
<dbReference type="FunFam" id="2.60.120.620:FF:000020">
    <property type="entry name" value="Unplaced genomic scaffold supercont2.4, whole genome shotgun sequence"/>
    <property type="match status" value="1"/>
</dbReference>
<reference evidence="7 8" key="1">
    <citation type="journal article" date="2018" name="Genome Biol. Evol.">
        <title>Multiple Roots of Fruiting Body Formation in Amoebozoa.</title>
        <authorList>
            <person name="Hillmann F."/>
            <person name="Forbes G."/>
            <person name="Novohradska S."/>
            <person name="Ferling I."/>
            <person name="Riege K."/>
            <person name="Groth M."/>
            <person name="Westermann M."/>
            <person name="Marz M."/>
            <person name="Spaller T."/>
            <person name="Winckler T."/>
            <person name="Schaap P."/>
            <person name="Glockner G."/>
        </authorList>
    </citation>
    <scope>NUCLEOTIDE SEQUENCE [LARGE SCALE GENOMIC DNA]</scope>
    <source>
        <strain evidence="7 8">Jena</strain>
    </source>
</reference>
<evidence type="ECO:0000313" key="7">
    <source>
        <dbReference type="EMBL" id="PRP79240.1"/>
    </source>
</evidence>
<evidence type="ECO:0000256" key="5">
    <source>
        <dbReference type="ARBA" id="ARBA00023004"/>
    </source>
</evidence>
<dbReference type="PANTHER" id="PTHR10869:SF247">
    <property type="entry name" value="FE2OG DIOXYGENASE DOMAIN-CONTAINING PROTEIN"/>
    <property type="match status" value="1"/>
</dbReference>
<comment type="cofactor">
    <cofactor evidence="1">
        <name>L-ascorbate</name>
        <dbReference type="ChEBI" id="CHEBI:38290"/>
    </cofactor>
</comment>
<accession>A0A2P6N5L1</accession>
<dbReference type="GO" id="GO:0031418">
    <property type="term" value="F:L-ascorbic acid binding"/>
    <property type="evidence" value="ECO:0007669"/>
    <property type="project" value="InterPro"/>
</dbReference>
<dbReference type="Gene3D" id="2.60.120.620">
    <property type="entry name" value="q2cbj1_9rhob like domain"/>
    <property type="match status" value="1"/>
</dbReference>
<dbReference type="InParanoid" id="A0A2P6N5L1"/>
<evidence type="ECO:0000256" key="3">
    <source>
        <dbReference type="ARBA" id="ARBA00022964"/>
    </source>
</evidence>
<dbReference type="InterPro" id="IPR045054">
    <property type="entry name" value="P4HA-like"/>
</dbReference>
<dbReference type="AlphaFoldDB" id="A0A2P6N5L1"/>
<dbReference type="EMBL" id="MDYQ01000191">
    <property type="protein sequence ID" value="PRP79240.1"/>
    <property type="molecule type" value="Genomic_DNA"/>
</dbReference>
<dbReference type="OrthoDB" id="69177at2759"/>